<dbReference type="GeneID" id="93161112"/>
<keyword evidence="2" id="KW-1185">Reference proteome</keyword>
<dbReference type="HOGENOM" id="CLU_3008724_0_0_9"/>
<dbReference type="Proteomes" id="UP000001285">
    <property type="component" value="Chromosome"/>
</dbReference>
<accession>G2KWQ5</accession>
<proteinExistence type="predicted"/>
<name>G2KWQ5_FRUST</name>
<evidence type="ECO:0000313" key="1">
    <source>
        <dbReference type="EMBL" id="AEN99580.1"/>
    </source>
</evidence>
<sequence>MKFFALGRKEINALNKWRAREARTSQLHRLMHLGKETSLKLTENQIHLFMQIKLKY</sequence>
<dbReference type="STRING" id="714313.LSA_12020"/>
<evidence type="ECO:0000313" key="2">
    <source>
        <dbReference type="Proteomes" id="UP000001285"/>
    </source>
</evidence>
<dbReference type="KEGG" id="lsn:LSA_12020"/>
<dbReference type="EMBL" id="CP002461">
    <property type="protein sequence ID" value="AEN99580.1"/>
    <property type="molecule type" value="Genomic_DNA"/>
</dbReference>
<protein>
    <submittedName>
        <fullName evidence="1">Uncharacterized protein</fullName>
    </submittedName>
</protein>
<dbReference type="AlphaFoldDB" id="G2KWQ5"/>
<organism evidence="1 2">
    <name type="scientific">Fructilactobacillus sanfranciscensis (strain TMW 1.1304)</name>
    <name type="common">Lactobacillus sanfranciscensis</name>
    <dbReference type="NCBI Taxonomy" id="714313"/>
    <lineage>
        <taxon>Bacteria</taxon>
        <taxon>Bacillati</taxon>
        <taxon>Bacillota</taxon>
        <taxon>Bacilli</taxon>
        <taxon>Lactobacillales</taxon>
        <taxon>Lactobacillaceae</taxon>
        <taxon>Fructilactobacillus</taxon>
    </lineage>
</organism>
<reference evidence="1 2" key="1">
    <citation type="journal article" date="2011" name="Microb. Cell Fact.">
        <title>Genomic analysis reveals Lactobacillus sanfranciscensis as stable element in traditional sourdoughs.</title>
        <authorList>
            <person name="Vogel R.F."/>
            <person name="Pavlovic M."/>
            <person name="Ehrmann M.A."/>
            <person name="Wiezer A."/>
            <person name="Liesegang H."/>
            <person name="Offschanka S."/>
            <person name="Voget S."/>
            <person name="Angelov A."/>
            <person name="Bocker G."/>
            <person name="Liebl W."/>
        </authorList>
    </citation>
    <scope>NUCLEOTIDE SEQUENCE [LARGE SCALE GENOMIC DNA]</scope>
    <source>
        <strain evidence="1 2">TMW 1.1304</strain>
    </source>
</reference>
<dbReference type="RefSeq" id="WP_014082434.1">
    <property type="nucleotide sequence ID" value="NC_015978.1"/>
</dbReference>
<gene>
    <name evidence="1" type="ordered locus">LSA_12020</name>
</gene>